<evidence type="ECO:0000313" key="1">
    <source>
        <dbReference type="EMBL" id="CAB4274316.1"/>
    </source>
</evidence>
<dbReference type="EMBL" id="CAEKKB010000003">
    <property type="protein sequence ID" value="CAB4304792.1"/>
    <property type="molecule type" value="Genomic_DNA"/>
</dbReference>
<evidence type="ECO:0000313" key="2">
    <source>
        <dbReference type="EMBL" id="CAB4304792.1"/>
    </source>
</evidence>
<accession>A0A6J5UCX5</accession>
<evidence type="ECO:0000313" key="3">
    <source>
        <dbReference type="Proteomes" id="UP000507222"/>
    </source>
</evidence>
<dbReference type="EMBL" id="CAEKDK010000003">
    <property type="protein sequence ID" value="CAB4274316.1"/>
    <property type="molecule type" value="Genomic_DNA"/>
</dbReference>
<protein>
    <submittedName>
        <fullName evidence="1">Uncharacterized protein</fullName>
    </submittedName>
</protein>
<reference evidence="1 3" key="2">
    <citation type="submission" date="2020-05" db="EMBL/GenBank/DDBJ databases">
        <authorList>
            <person name="Campoy J."/>
            <person name="Schneeberger K."/>
            <person name="Spophaly S."/>
        </authorList>
    </citation>
    <scope>NUCLEOTIDE SEQUENCE [LARGE SCALE GENOMIC DNA]</scope>
    <source>
        <strain evidence="1">PruArmRojPasFocal</strain>
    </source>
</reference>
<gene>
    <name evidence="1" type="ORF">CURHAP_LOCUS22787</name>
    <name evidence="2" type="ORF">ORAREDHAP_LOCUS22559</name>
</gene>
<dbReference type="Proteomes" id="UP000507245">
    <property type="component" value="Unassembled WGS sequence"/>
</dbReference>
<organism evidence="1 3">
    <name type="scientific">Prunus armeniaca</name>
    <name type="common">Apricot</name>
    <name type="synonym">Armeniaca vulgaris</name>
    <dbReference type="NCBI Taxonomy" id="36596"/>
    <lineage>
        <taxon>Eukaryota</taxon>
        <taxon>Viridiplantae</taxon>
        <taxon>Streptophyta</taxon>
        <taxon>Embryophyta</taxon>
        <taxon>Tracheophyta</taxon>
        <taxon>Spermatophyta</taxon>
        <taxon>Magnoliopsida</taxon>
        <taxon>eudicotyledons</taxon>
        <taxon>Gunneridae</taxon>
        <taxon>Pentapetalae</taxon>
        <taxon>rosids</taxon>
        <taxon>fabids</taxon>
        <taxon>Rosales</taxon>
        <taxon>Rosaceae</taxon>
        <taxon>Amygdaloideae</taxon>
        <taxon>Amygdaleae</taxon>
        <taxon>Prunus</taxon>
    </lineage>
</organism>
<proteinExistence type="predicted"/>
<evidence type="ECO:0000313" key="4">
    <source>
        <dbReference type="Proteomes" id="UP000507245"/>
    </source>
</evidence>
<dbReference type="AlphaFoldDB" id="A0A6J5UCX5"/>
<sequence length="199" mass="21320">MAGTALRALLAEGCGPGKGGPSPQQRFQRANAARAVGRLHMPGRVRRQEQSGLLHGNWSPIWRARAATSVASFVLAFDGFANGNAVFADSGKAKADSGKAKADSGKAKMEDSMRLANHERLEINIIQGAKHMCLARGSLLVVVSTFICFPCLVSENVRFTPIVLCNLHLEQTLDIPAKAENVIPVAITQCFHMTLEEAA</sequence>
<name>A0A6J5UCX5_PRUAR</name>
<keyword evidence="4" id="KW-1185">Reference proteome</keyword>
<reference evidence="4" key="1">
    <citation type="journal article" date="2020" name="Genome Biol.">
        <title>Gamete binning: chromosome-level and haplotype-resolved genome assembly enabled by high-throughput single-cell sequencing of gamete genomes.</title>
        <authorList>
            <person name="Campoy J.A."/>
            <person name="Sun H."/>
            <person name="Goel M."/>
            <person name="Jiao W.-B."/>
            <person name="Folz-Donahue K."/>
            <person name="Wang N."/>
            <person name="Rubio M."/>
            <person name="Liu C."/>
            <person name="Kukat C."/>
            <person name="Ruiz D."/>
            <person name="Huettel B."/>
            <person name="Schneeberger K."/>
        </authorList>
    </citation>
    <scope>NUCLEOTIDE SEQUENCE [LARGE SCALE GENOMIC DNA]</scope>
    <source>
        <strain evidence="4">cv. Rojo Pasion</strain>
    </source>
</reference>
<dbReference type="Proteomes" id="UP000507222">
    <property type="component" value="Unassembled WGS sequence"/>
</dbReference>